<dbReference type="Gene3D" id="1.20.1440.130">
    <property type="entry name" value="VKOR domain"/>
    <property type="match status" value="1"/>
</dbReference>
<sequence length="153" mass="17105">MIVEFVSLHASLCVLGIILSIYALHVELEKEKNKSYVAFCDFSDRVSCTKAFSSYYGKGFGLLQYIVGEDSILLQPNSVLGIIFYVLQLVLGHVGGYLCVHLLFYTSVLSCLGCLWLAYVLYFILNDTCVVCIATYAVNFAIMFVNYQTFVAL</sequence>
<feature type="transmembrane region" description="Helical" evidence="12">
    <location>
        <begin position="129"/>
        <end position="147"/>
    </location>
</feature>
<name>A0A8J9VZQ2_BRALA</name>
<organism evidence="14 15">
    <name type="scientific">Branchiostoma lanceolatum</name>
    <name type="common">Common lancelet</name>
    <name type="synonym">Amphioxus lanceolatum</name>
    <dbReference type="NCBI Taxonomy" id="7740"/>
    <lineage>
        <taxon>Eukaryota</taxon>
        <taxon>Metazoa</taxon>
        <taxon>Chordata</taxon>
        <taxon>Cephalochordata</taxon>
        <taxon>Leptocardii</taxon>
        <taxon>Amphioxiformes</taxon>
        <taxon>Branchiostomatidae</taxon>
        <taxon>Branchiostoma</taxon>
    </lineage>
</organism>
<dbReference type="SMART" id="SM00756">
    <property type="entry name" value="VKc"/>
    <property type="match status" value="1"/>
</dbReference>
<keyword evidence="11" id="KW-0676">Redox-active center</keyword>
<dbReference type="GO" id="GO:0005789">
    <property type="term" value="C:endoplasmic reticulum membrane"/>
    <property type="evidence" value="ECO:0007669"/>
    <property type="project" value="UniProtKB-SubCell"/>
</dbReference>
<keyword evidence="8" id="KW-0560">Oxidoreductase</keyword>
<comment type="similarity">
    <text evidence="2">Belongs to the VKOR family.</text>
</comment>
<protein>
    <recommendedName>
        <fullName evidence="3">vitamin-K-epoxide reductase (warfarin-sensitive)</fullName>
        <ecNumber evidence="3">1.17.4.4</ecNumber>
    </recommendedName>
</protein>
<evidence type="ECO:0000256" key="12">
    <source>
        <dbReference type="SAM" id="Phobius"/>
    </source>
</evidence>
<dbReference type="InterPro" id="IPR042406">
    <property type="entry name" value="VKORC1/VKORC1L1"/>
</dbReference>
<dbReference type="OrthoDB" id="17010at2759"/>
<keyword evidence="5" id="KW-0874">Quinone</keyword>
<feature type="transmembrane region" description="Helical" evidence="12">
    <location>
        <begin position="6"/>
        <end position="24"/>
    </location>
</feature>
<evidence type="ECO:0000256" key="10">
    <source>
        <dbReference type="ARBA" id="ARBA00023157"/>
    </source>
</evidence>
<evidence type="ECO:0000313" key="14">
    <source>
        <dbReference type="EMBL" id="CAH1232529.1"/>
    </source>
</evidence>
<evidence type="ECO:0000256" key="4">
    <source>
        <dbReference type="ARBA" id="ARBA00022692"/>
    </source>
</evidence>
<dbReference type="PANTHER" id="PTHR14519:SF8">
    <property type="entry name" value="VITAMIN K EPOXIDE REDUCTASE COMPLEX SUBUNIT 1"/>
    <property type="match status" value="1"/>
</dbReference>
<keyword evidence="4 12" id="KW-0812">Transmembrane</keyword>
<dbReference type="Pfam" id="PF07884">
    <property type="entry name" value="VKOR"/>
    <property type="match status" value="1"/>
</dbReference>
<evidence type="ECO:0000256" key="9">
    <source>
        <dbReference type="ARBA" id="ARBA00023136"/>
    </source>
</evidence>
<dbReference type="EMBL" id="OV696686">
    <property type="protein sequence ID" value="CAH1232529.1"/>
    <property type="molecule type" value="Genomic_DNA"/>
</dbReference>
<evidence type="ECO:0000256" key="2">
    <source>
        <dbReference type="ARBA" id="ARBA00006214"/>
    </source>
</evidence>
<dbReference type="PANTHER" id="PTHR14519">
    <property type="entry name" value="VITAMIN K EPOXIDE REDUCTASE COMPLEX, SUBUNIT 1"/>
    <property type="match status" value="1"/>
</dbReference>
<feature type="transmembrane region" description="Helical" evidence="12">
    <location>
        <begin position="102"/>
        <end position="122"/>
    </location>
</feature>
<accession>A0A8J9VZQ2</accession>
<dbReference type="InterPro" id="IPR012932">
    <property type="entry name" value="VKOR"/>
</dbReference>
<dbReference type="AlphaFoldDB" id="A0A8J9VZQ2"/>
<dbReference type="GO" id="GO:0048038">
    <property type="term" value="F:quinone binding"/>
    <property type="evidence" value="ECO:0007669"/>
    <property type="project" value="UniProtKB-KW"/>
</dbReference>
<comment type="subcellular location">
    <subcellularLocation>
        <location evidence="1">Endoplasmic reticulum membrane</location>
        <topology evidence="1">Multi-pass membrane protein</topology>
    </subcellularLocation>
</comment>
<dbReference type="InterPro" id="IPR038354">
    <property type="entry name" value="VKOR_sf"/>
</dbReference>
<feature type="transmembrane region" description="Helical" evidence="12">
    <location>
        <begin position="79"/>
        <end position="96"/>
    </location>
</feature>
<keyword evidence="15" id="KW-1185">Reference proteome</keyword>
<keyword evidence="6" id="KW-0256">Endoplasmic reticulum</keyword>
<feature type="domain" description="Vitamin K epoxide reductase" evidence="13">
    <location>
        <begin position="2"/>
        <end position="150"/>
    </location>
</feature>
<gene>
    <name evidence="14" type="primary">VKORC1L1</name>
    <name evidence="14" type="ORF">BLAG_LOCUS1615</name>
</gene>
<evidence type="ECO:0000259" key="13">
    <source>
        <dbReference type="SMART" id="SM00756"/>
    </source>
</evidence>
<evidence type="ECO:0000256" key="5">
    <source>
        <dbReference type="ARBA" id="ARBA00022719"/>
    </source>
</evidence>
<dbReference type="Proteomes" id="UP000838412">
    <property type="component" value="Chromosome 1"/>
</dbReference>
<evidence type="ECO:0000256" key="8">
    <source>
        <dbReference type="ARBA" id="ARBA00023002"/>
    </source>
</evidence>
<dbReference type="GO" id="GO:0042373">
    <property type="term" value="P:vitamin K metabolic process"/>
    <property type="evidence" value="ECO:0007669"/>
    <property type="project" value="InterPro"/>
</dbReference>
<evidence type="ECO:0000256" key="6">
    <source>
        <dbReference type="ARBA" id="ARBA00022824"/>
    </source>
</evidence>
<keyword evidence="9 12" id="KW-0472">Membrane</keyword>
<evidence type="ECO:0000256" key="7">
    <source>
        <dbReference type="ARBA" id="ARBA00022989"/>
    </source>
</evidence>
<dbReference type="FunFam" id="1.20.1440.130:FF:000001">
    <property type="entry name" value="Vitamin K epoxide reductase complex subunit 1-like 1"/>
    <property type="match status" value="1"/>
</dbReference>
<evidence type="ECO:0000256" key="11">
    <source>
        <dbReference type="ARBA" id="ARBA00023284"/>
    </source>
</evidence>
<keyword evidence="7 12" id="KW-1133">Transmembrane helix</keyword>
<dbReference type="EC" id="1.17.4.4" evidence="3"/>
<evidence type="ECO:0000256" key="1">
    <source>
        <dbReference type="ARBA" id="ARBA00004477"/>
    </source>
</evidence>
<evidence type="ECO:0000313" key="15">
    <source>
        <dbReference type="Proteomes" id="UP000838412"/>
    </source>
</evidence>
<reference evidence="14" key="1">
    <citation type="submission" date="2022-01" db="EMBL/GenBank/DDBJ databases">
        <authorList>
            <person name="Braso-Vives M."/>
        </authorList>
    </citation>
    <scope>NUCLEOTIDE SEQUENCE</scope>
</reference>
<dbReference type="CDD" id="cd12917">
    <property type="entry name" value="VKOR_euk"/>
    <property type="match status" value="1"/>
</dbReference>
<keyword evidence="10" id="KW-1015">Disulfide bond</keyword>
<evidence type="ECO:0000256" key="3">
    <source>
        <dbReference type="ARBA" id="ARBA00012278"/>
    </source>
</evidence>
<proteinExistence type="inferred from homology"/>
<dbReference type="GO" id="GO:0047057">
    <property type="term" value="F:vitamin-K-epoxide reductase (warfarin-sensitive) activity"/>
    <property type="evidence" value="ECO:0007669"/>
    <property type="project" value="UniProtKB-EC"/>
</dbReference>